<keyword evidence="2" id="KW-1185">Reference proteome</keyword>
<gene>
    <name evidence="1" type="ORF">BDN70DRAFT_996693</name>
</gene>
<protein>
    <submittedName>
        <fullName evidence="1">Uncharacterized protein</fullName>
    </submittedName>
</protein>
<sequence>MSEVSVPDSVGILAAISANFRPFCEGTNANSSLQIDLPVPKQVANLLGALTFFFSTVPRDRGRVYAMTLATTAENIIATITVSDASQSQSHSDPSPLHCNAFPDTQDSPEAILTKIWGYMVKIATSSDDDSDRASDSVCDMASYLFRVNALQIHSRFRRWSKEFGFFWDAVSADMDVYQTSPEDEALGQGDWCYTGPVKSLKLRPYLQAAKAVFDCQQQFCSTGEVQALLAMGRYASSCRELEASLSIYDKGYLERTQRAAGIQGKGTFSYPPSTLTVDLGSSSRQKVAGSWAFKKLSGAALKIRRVISIPQVASTDSKSVFPPEVIAEFLRNAYVPSEYSFVESDIELAIKNRVHRARKKEIIFSPPHCECLLLRHHHLDGAPIPFPYIGVSKRTCFQCGMYLDAYNAYNAESSGLKFLTRGRRNDIIPCLLPSIDADIDSYIVGHMRDSIRRVVTAMLNEDIREIVDLRVSTHRL</sequence>
<dbReference type="AlphaFoldDB" id="A0A9P5YTV9"/>
<name>A0A9P5YTV9_9AGAR</name>
<proteinExistence type="predicted"/>
<dbReference type="OrthoDB" id="3069483at2759"/>
<evidence type="ECO:0000313" key="2">
    <source>
        <dbReference type="Proteomes" id="UP000807469"/>
    </source>
</evidence>
<dbReference type="EMBL" id="MU155350">
    <property type="protein sequence ID" value="KAF9475033.1"/>
    <property type="molecule type" value="Genomic_DNA"/>
</dbReference>
<reference evidence="1" key="1">
    <citation type="submission" date="2020-11" db="EMBL/GenBank/DDBJ databases">
        <authorList>
            <consortium name="DOE Joint Genome Institute"/>
            <person name="Ahrendt S."/>
            <person name="Riley R."/>
            <person name="Andreopoulos W."/>
            <person name="Labutti K."/>
            <person name="Pangilinan J."/>
            <person name="Ruiz-Duenas F.J."/>
            <person name="Barrasa J.M."/>
            <person name="Sanchez-Garcia M."/>
            <person name="Camarero S."/>
            <person name="Miyauchi S."/>
            <person name="Serrano A."/>
            <person name="Linde D."/>
            <person name="Babiker R."/>
            <person name="Drula E."/>
            <person name="Ayuso-Fernandez I."/>
            <person name="Pacheco R."/>
            <person name="Padilla G."/>
            <person name="Ferreira P."/>
            <person name="Barriuso J."/>
            <person name="Kellner H."/>
            <person name="Castanera R."/>
            <person name="Alfaro M."/>
            <person name="Ramirez L."/>
            <person name="Pisabarro A.G."/>
            <person name="Kuo A."/>
            <person name="Tritt A."/>
            <person name="Lipzen A."/>
            <person name="He G."/>
            <person name="Yan M."/>
            <person name="Ng V."/>
            <person name="Cullen D."/>
            <person name="Martin F."/>
            <person name="Rosso M.-N."/>
            <person name="Henrissat B."/>
            <person name="Hibbett D."/>
            <person name="Martinez A.T."/>
            <person name="Grigoriev I.V."/>
        </authorList>
    </citation>
    <scope>NUCLEOTIDE SEQUENCE</scope>
    <source>
        <strain evidence="1">CIRM-BRFM 674</strain>
    </source>
</reference>
<dbReference type="Pfam" id="PF14441">
    <property type="entry name" value="OTT_1508_deam"/>
    <property type="match status" value="1"/>
</dbReference>
<dbReference type="Proteomes" id="UP000807469">
    <property type="component" value="Unassembled WGS sequence"/>
</dbReference>
<organism evidence="1 2">
    <name type="scientific">Pholiota conissans</name>
    <dbReference type="NCBI Taxonomy" id="109636"/>
    <lineage>
        <taxon>Eukaryota</taxon>
        <taxon>Fungi</taxon>
        <taxon>Dikarya</taxon>
        <taxon>Basidiomycota</taxon>
        <taxon>Agaricomycotina</taxon>
        <taxon>Agaricomycetes</taxon>
        <taxon>Agaricomycetidae</taxon>
        <taxon>Agaricales</taxon>
        <taxon>Agaricineae</taxon>
        <taxon>Strophariaceae</taxon>
        <taxon>Pholiota</taxon>
    </lineage>
</organism>
<accession>A0A9P5YTV9</accession>
<evidence type="ECO:0000313" key="1">
    <source>
        <dbReference type="EMBL" id="KAF9475033.1"/>
    </source>
</evidence>
<comment type="caution">
    <text evidence="1">The sequence shown here is derived from an EMBL/GenBank/DDBJ whole genome shotgun (WGS) entry which is preliminary data.</text>
</comment>
<dbReference type="InterPro" id="IPR027796">
    <property type="entry name" value="OTT_1508_deam-like"/>
</dbReference>